<protein>
    <submittedName>
        <fullName evidence="1">Uncharacterized protein</fullName>
    </submittedName>
</protein>
<proteinExistence type="predicted"/>
<evidence type="ECO:0000313" key="2">
    <source>
        <dbReference type="Proteomes" id="UP000053766"/>
    </source>
</evidence>
<dbReference type="EMBL" id="KN716849">
    <property type="protein sequence ID" value="KJH41332.1"/>
    <property type="molecule type" value="Genomic_DNA"/>
</dbReference>
<organism evidence="1 2">
    <name type="scientific">Dictyocaulus viviparus</name>
    <name type="common">Bovine lungworm</name>
    <dbReference type="NCBI Taxonomy" id="29172"/>
    <lineage>
        <taxon>Eukaryota</taxon>
        <taxon>Metazoa</taxon>
        <taxon>Ecdysozoa</taxon>
        <taxon>Nematoda</taxon>
        <taxon>Chromadorea</taxon>
        <taxon>Rhabditida</taxon>
        <taxon>Rhabditina</taxon>
        <taxon>Rhabditomorpha</taxon>
        <taxon>Strongyloidea</taxon>
        <taxon>Metastrongylidae</taxon>
        <taxon>Dictyocaulus</taxon>
    </lineage>
</organism>
<name>A0A0D8XC45_DICVI</name>
<keyword evidence="2" id="KW-1185">Reference proteome</keyword>
<dbReference type="OrthoDB" id="1436450at2759"/>
<dbReference type="SUPFAM" id="SSF52540">
    <property type="entry name" value="P-loop containing nucleoside triphosphate hydrolases"/>
    <property type="match status" value="1"/>
</dbReference>
<dbReference type="Gene3D" id="3.40.50.300">
    <property type="entry name" value="P-loop containing nucleotide triphosphate hydrolases"/>
    <property type="match status" value="1"/>
</dbReference>
<sequence length="109" mass="12418">MLSCLTYWTQREQTIEGACRWKADLDQKVTLADGSQMQKITSEDVSHIIFHSVRCFVSMCDMENQINDNDLNNFIANKGFVDVIRASAKANFGIEETFAKIVRKVNNLP</sequence>
<reference evidence="2" key="2">
    <citation type="journal article" date="2016" name="Sci. Rep.">
        <title>Dictyocaulus viviparus genome, variome and transcriptome elucidate lungworm biology and support future intervention.</title>
        <authorList>
            <person name="McNulty S.N."/>
            <person name="Strube C."/>
            <person name="Rosa B.A."/>
            <person name="Martin J.C."/>
            <person name="Tyagi R."/>
            <person name="Choi Y.J."/>
            <person name="Wang Q."/>
            <person name="Hallsworth Pepin K."/>
            <person name="Zhang X."/>
            <person name="Ozersky P."/>
            <person name="Wilson R.K."/>
            <person name="Sternberg P.W."/>
            <person name="Gasser R.B."/>
            <person name="Mitreva M."/>
        </authorList>
    </citation>
    <scope>NUCLEOTIDE SEQUENCE [LARGE SCALE GENOMIC DNA]</scope>
    <source>
        <strain evidence="2">HannoverDv2000</strain>
    </source>
</reference>
<reference evidence="1 2" key="1">
    <citation type="submission" date="2013-11" db="EMBL/GenBank/DDBJ databases">
        <title>Draft genome of the bovine lungworm Dictyocaulus viviparus.</title>
        <authorList>
            <person name="Mitreva M."/>
        </authorList>
    </citation>
    <scope>NUCLEOTIDE SEQUENCE [LARGE SCALE GENOMIC DNA]</scope>
    <source>
        <strain evidence="1 2">HannoverDv2000</strain>
    </source>
</reference>
<dbReference type="AlphaFoldDB" id="A0A0D8XC45"/>
<evidence type="ECO:0000313" key="1">
    <source>
        <dbReference type="EMBL" id="KJH41332.1"/>
    </source>
</evidence>
<dbReference type="InterPro" id="IPR027417">
    <property type="entry name" value="P-loop_NTPase"/>
</dbReference>
<accession>A0A0D8XC45</accession>
<dbReference type="Proteomes" id="UP000053766">
    <property type="component" value="Unassembled WGS sequence"/>
</dbReference>
<dbReference type="STRING" id="29172.A0A0D8XC45"/>
<gene>
    <name evidence="1" type="ORF">DICVIV_12693</name>
</gene>